<dbReference type="PANTHER" id="PTHR30348">
    <property type="entry name" value="UNCHARACTERIZED PROTEIN YECE"/>
    <property type="match status" value="1"/>
</dbReference>
<dbReference type="InterPro" id="IPR002763">
    <property type="entry name" value="DUF72"/>
</dbReference>
<evidence type="ECO:0008006" key="2">
    <source>
        <dbReference type="Google" id="ProtNLM"/>
    </source>
</evidence>
<protein>
    <recommendedName>
        <fullName evidence="2">DUF72 domain-containing protein</fullName>
    </recommendedName>
</protein>
<dbReference type="PANTHER" id="PTHR30348:SF4">
    <property type="entry name" value="DUF72 DOMAIN-CONTAINING PROTEIN"/>
    <property type="match status" value="1"/>
</dbReference>
<organism evidence="1">
    <name type="scientific">uncultured spirochete</name>
    <dbReference type="NCBI Taxonomy" id="156406"/>
    <lineage>
        <taxon>Bacteria</taxon>
        <taxon>Pseudomonadati</taxon>
        <taxon>Spirochaetota</taxon>
        <taxon>Spirochaetia</taxon>
        <taxon>Spirochaetales</taxon>
        <taxon>environmental samples</taxon>
    </lineage>
</organism>
<dbReference type="AlphaFoldDB" id="A0A3P3XLG6"/>
<proteinExistence type="predicted"/>
<dbReference type="Gene3D" id="3.20.20.410">
    <property type="entry name" value="Protein of unknown function UPF0759"/>
    <property type="match status" value="1"/>
</dbReference>
<gene>
    <name evidence="1" type="ORF">SPIROBIBN47_410074</name>
</gene>
<name>A0A3P3XLG6_9SPIR</name>
<dbReference type="EMBL" id="FWDM01000036">
    <property type="protein sequence ID" value="SLM15394.1"/>
    <property type="molecule type" value="Genomic_DNA"/>
</dbReference>
<accession>A0A3P3XLG6</accession>
<dbReference type="SUPFAM" id="SSF117396">
    <property type="entry name" value="TM1631-like"/>
    <property type="match status" value="1"/>
</dbReference>
<evidence type="ECO:0000313" key="1">
    <source>
        <dbReference type="EMBL" id="SLM15394.1"/>
    </source>
</evidence>
<dbReference type="InterPro" id="IPR036520">
    <property type="entry name" value="UPF0759_sf"/>
</dbReference>
<dbReference type="Pfam" id="PF01904">
    <property type="entry name" value="DUF72"/>
    <property type="match status" value="1"/>
</dbReference>
<sequence>MNSSIRFGTCSWNYPSWVGLVYAETQRRAAAYLREYSQKYDTVEVDSWFYKIPDREEVADYLAQVLPSFRFTCKVPQELTLTHLRGNAGASTGVPNPSFLSPDLFARFLEAVEPMIPRLDAIMFEFEYLGKDKMPSLEAFLEKLDDFLTAVRERARGLPLAIESRNRNYLSTAYFSFLRDRRLIPVFSEKRYLPHVYEVYWQYRNLVDTDIVIRLLGCDRAEIEKKTNEQWNTIHEAKPDKQLILQMAMDIASQGHKVTINVNNHYEGSAPLTIEVMQKIQQKLGAEKKSSGS</sequence>
<reference evidence="1" key="1">
    <citation type="submission" date="2017-02" db="EMBL/GenBank/DDBJ databases">
        <authorList>
            <person name="Regsiter A."/>
            <person name="William W."/>
        </authorList>
    </citation>
    <scope>NUCLEOTIDE SEQUENCE</scope>
    <source>
        <strain evidence="1">Bib</strain>
    </source>
</reference>